<evidence type="ECO:0000256" key="5">
    <source>
        <dbReference type="ARBA" id="ARBA00022801"/>
    </source>
</evidence>
<dbReference type="GO" id="GO:0006508">
    <property type="term" value="P:proteolysis"/>
    <property type="evidence" value="ECO:0007669"/>
    <property type="project" value="UniProtKB-KW"/>
</dbReference>
<dbReference type="InterPro" id="IPR033124">
    <property type="entry name" value="Ser_caboxypep_his_AS"/>
</dbReference>
<evidence type="ECO:0000256" key="3">
    <source>
        <dbReference type="ARBA" id="ARBA00022670"/>
    </source>
</evidence>
<evidence type="ECO:0000256" key="6">
    <source>
        <dbReference type="ARBA" id="ARBA00023180"/>
    </source>
</evidence>
<dbReference type="EMBL" id="ML996689">
    <property type="protein sequence ID" value="KAF2403783.1"/>
    <property type="molecule type" value="Genomic_DNA"/>
</dbReference>
<dbReference type="Gene3D" id="3.40.50.1820">
    <property type="entry name" value="alpha/beta hydrolase"/>
    <property type="match status" value="1"/>
</dbReference>
<keyword evidence="5 7" id="KW-0378">Hydrolase</keyword>
<dbReference type="PROSITE" id="PS00560">
    <property type="entry name" value="CARBOXYPEPT_SER_HIS"/>
    <property type="match status" value="1"/>
</dbReference>
<dbReference type="PANTHER" id="PTHR11802:SF479">
    <property type="entry name" value="CARBOXYPEPTIDASE"/>
    <property type="match status" value="1"/>
</dbReference>
<dbReference type="OrthoDB" id="443318at2759"/>
<keyword evidence="10" id="KW-1185">Reference proteome</keyword>
<evidence type="ECO:0000313" key="10">
    <source>
        <dbReference type="Proteomes" id="UP000799640"/>
    </source>
</evidence>
<organism evidence="9 10">
    <name type="scientific">Trichodelitschia bisporula</name>
    <dbReference type="NCBI Taxonomy" id="703511"/>
    <lineage>
        <taxon>Eukaryota</taxon>
        <taxon>Fungi</taxon>
        <taxon>Dikarya</taxon>
        <taxon>Ascomycota</taxon>
        <taxon>Pezizomycotina</taxon>
        <taxon>Dothideomycetes</taxon>
        <taxon>Dothideomycetes incertae sedis</taxon>
        <taxon>Phaeotrichales</taxon>
        <taxon>Phaeotrichaceae</taxon>
        <taxon>Trichodelitschia</taxon>
    </lineage>
</organism>
<dbReference type="FunFam" id="3.40.50.1820:FF:000118">
    <property type="entry name" value="Carboxypeptidase"/>
    <property type="match status" value="1"/>
</dbReference>
<proteinExistence type="inferred from homology"/>
<dbReference type="InterPro" id="IPR018202">
    <property type="entry name" value="Ser_caboxypep_ser_AS"/>
</dbReference>
<evidence type="ECO:0000313" key="9">
    <source>
        <dbReference type="EMBL" id="KAF2403783.1"/>
    </source>
</evidence>
<reference evidence="9" key="1">
    <citation type="journal article" date="2020" name="Stud. Mycol.">
        <title>101 Dothideomycetes genomes: a test case for predicting lifestyles and emergence of pathogens.</title>
        <authorList>
            <person name="Haridas S."/>
            <person name="Albert R."/>
            <person name="Binder M."/>
            <person name="Bloem J."/>
            <person name="Labutti K."/>
            <person name="Salamov A."/>
            <person name="Andreopoulos B."/>
            <person name="Baker S."/>
            <person name="Barry K."/>
            <person name="Bills G."/>
            <person name="Bluhm B."/>
            <person name="Cannon C."/>
            <person name="Castanera R."/>
            <person name="Culley D."/>
            <person name="Daum C."/>
            <person name="Ezra D."/>
            <person name="Gonzalez J."/>
            <person name="Henrissat B."/>
            <person name="Kuo A."/>
            <person name="Liang C."/>
            <person name="Lipzen A."/>
            <person name="Lutzoni F."/>
            <person name="Magnuson J."/>
            <person name="Mondo S."/>
            <person name="Nolan M."/>
            <person name="Ohm R."/>
            <person name="Pangilinan J."/>
            <person name="Park H.-J."/>
            <person name="Ramirez L."/>
            <person name="Alfaro M."/>
            <person name="Sun H."/>
            <person name="Tritt A."/>
            <person name="Yoshinaga Y."/>
            <person name="Zwiers L.-H."/>
            <person name="Turgeon B."/>
            <person name="Goodwin S."/>
            <person name="Spatafora J."/>
            <person name="Crous P."/>
            <person name="Grigoriev I."/>
        </authorList>
    </citation>
    <scope>NUCLEOTIDE SEQUENCE</scope>
    <source>
        <strain evidence="9">CBS 262.69</strain>
    </source>
</reference>
<evidence type="ECO:0000256" key="4">
    <source>
        <dbReference type="ARBA" id="ARBA00022729"/>
    </source>
</evidence>
<dbReference type="PROSITE" id="PS00131">
    <property type="entry name" value="CARBOXYPEPT_SER_SER"/>
    <property type="match status" value="1"/>
</dbReference>
<evidence type="ECO:0000256" key="1">
    <source>
        <dbReference type="ARBA" id="ARBA00009431"/>
    </source>
</evidence>
<dbReference type="PRINTS" id="PR00724">
    <property type="entry name" value="CRBOXYPTASEC"/>
</dbReference>
<dbReference type="Proteomes" id="UP000799640">
    <property type="component" value="Unassembled WGS sequence"/>
</dbReference>
<dbReference type="SUPFAM" id="SSF53474">
    <property type="entry name" value="alpha/beta-Hydrolases"/>
    <property type="match status" value="1"/>
</dbReference>
<dbReference type="EC" id="3.4.16.-" evidence="7"/>
<dbReference type="Pfam" id="PF00450">
    <property type="entry name" value="Peptidase_S10"/>
    <property type="match status" value="1"/>
</dbReference>
<evidence type="ECO:0000256" key="2">
    <source>
        <dbReference type="ARBA" id="ARBA00022645"/>
    </source>
</evidence>
<evidence type="ECO:0000256" key="7">
    <source>
        <dbReference type="RuleBase" id="RU361156"/>
    </source>
</evidence>
<dbReference type="GO" id="GO:0004185">
    <property type="term" value="F:serine-type carboxypeptidase activity"/>
    <property type="evidence" value="ECO:0007669"/>
    <property type="project" value="UniProtKB-UniRule"/>
</dbReference>
<dbReference type="InterPro" id="IPR001563">
    <property type="entry name" value="Peptidase_S10"/>
</dbReference>
<keyword evidence="6" id="KW-0325">Glycoprotein</keyword>
<accession>A0A6G1I658</accession>
<protein>
    <recommendedName>
        <fullName evidence="7">Carboxypeptidase</fullName>
        <ecNumber evidence="7">3.4.16.-</ecNumber>
    </recommendedName>
</protein>
<evidence type="ECO:0000256" key="8">
    <source>
        <dbReference type="SAM" id="MobiDB-lite"/>
    </source>
</evidence>
<name>A0A6G1I658_9PEZI</name>
<dbReference type="AlphaFoldDB" id="A0A6G1I658"/>
<sequence length="493" mass="55126">MKYAVDGTKIPDVDFDIGESYAGLMPLGTRNASLYFWFFPTANPEGKDDLTIWLNGGPGCSSLEGFLQENGPFLWQYGTFKPVKNPWTWVNLTNMLWVEQPVGTGFSQGQSTESSEEEMAKSFLSFFKNFVDTFGLKNKKIYIAGESYAGMYVPYIADAMFSANDKTYYDVYGTMIYDPSISGDEIMAEVPSVDFVHQYDALFSLNDTYLAQLDARADACGYTNYLKTYLTYPPPSKLPAVTSPFRRRECRIWGDIKQAVTLTNPCFDIYAIATTCPLLWDVLGFPGSFTYLPPGAEIYFNRSEVQRAINAPIQPWAECSDTALDRDSSAPSSWTVLPRVIEKSRRTIISHGSLDYVLLPKGSLLSIQNMTWNGKQGFQREPSADFFVPYHEELNLGSIAAAGEMGIVHTERGLTWVEVFLSGHMVPQYAPSAAYRQMEYLLGRIDSLTERTPFTTQSHIPQPQGGVKGNNASAVTNKELFGGPRRQAQRRIG</sequence>
<dbReference type="PANTHER" id="PTHR11802">
    <property type="entry name" value="SERINE PROTEASE FAMILY S10 SERINE CARBOXYPEPTIDASE"/>
    <property type="match status" value="1"/>
</dbReference>
<gene>
    <name evidence="9" type="ORF">EJ06DRAFT_505090</name>
</gene>
<feature type="region of interest" description="Disordered" evidence="8">
    <location>
        <begin position="455"/>
        <end position="493"/>
    </location>
</feature>
<keyword evidence="2 7" id="KW-0121">Carboxypeptidase</keyword>
<keyword evidence="3 7" id="KW-0645">Protease</keyword>
<comment type="similarity">
    <text evidence="1 7">Belongs to the peptidase S10 family.</text>
</comment>
<keyword evidence="4" id="KW-0732">Signal</keyword>
<dbReference type="InterPro" id="IPR029058">
    <property type="entry name" value="AB_hydrolase_fold"/>
</dbReference>